<evidence type="ECO:0000256" key="2">
    <source>
        <dbReference type="SAM" id="MobiDB-lite"/>
    </source>
</evidence>
<dbReference type="InterPro" id="IPR023211">
    <property type="entry name" value="DNA_pol_palm_dom_sf"/>
</dbReference>
<feature type="compositionally biased region" description="Polar residues" evidence="2">
    <location>
        <begin position="1"/>
        <end position="13"/>
    </location>
</feature>
<reference evidence="4 5" key="1">
    <citation type="journal article" date="2019" name="Sci. Rep.">
        <title>Orb-weaving spider Araneus ventricosus genome elucidates the spidroin gene catalogue.</title>
        <authorList>
            <person name="Kono N."/>
            <person name="Nakamura H."/>
            <person name="Ohtoshi R."/>
            <person name="Moran D.A.P."/>
            <person name="Shinohara A."/>
            <person name="Yoshida Y."/>
            <person name="Fujiwara M."/>
            <person name="Mori M."/>
            <person name="Tomita M."/>
            <person name="Arakawa K."/>
        </authorList>
    </citation>
    <scope>NUCLEOTIDE SEQUENCE [LARGE SCALE GENOMIC DNA]</scope>
</reference>
<accession>A0A4Y2DCI4</accession>
<dbReference type="Gene3D" id="3.90.1600.10">
    <property type="entry name" value="Palm domain of DNA polymerase"/>
    <property type="match status" value="1"/>
</dbReference>
<evidence type="ECO:0000256" key="1">
    <source>
        <dbReference type="PROSITE-ProRule" id="PRU00042"/>
    </source>
</evidence>
<feature type="compositionally biased region" description="Polar residues" evidence="2">
    <location>
        <begin position="97"/>
        <end position="109"/>
    </location>
</feature>
<proteinExistence type="predicted"/>
<name>A0A4Y2DCI4_ARAVE</name>
<dbReference type="GO" id="GO:0008270">
    <property type="term" value="F:zinc ion binding"/>
    <property type="evidence" value="ECO:0007669"/>
    <property type="project" value="UniProtKB-KW"/>
</dbReference>
<dbReference type="SUPFAM" id="SSF56672">
    <property type="entry name" value="DNA/RNA polymerases"/>
    <property type="match status" value="1"/>
</dbReference>
<comment type="caution">
    <text evidence="4">The sequence shown here is derived from an EMBL/GenBank/DDBJ whole genome shotgun (WGS) entry which is preliminary data.</text>
</comment>
<gene>
    <name evidence="4" type="ORF">AVEN_101137_1</name>
</gene>
<protein>
    <recommendedName>
        <fullName evidence="3">C2H2-type domain-containing protein</fullName>
    </recommendedName>
</protein>
<evidence type="ECO:0000313" key="4">
    <source>
        <dbReference type="EMBL" id="GBM14483.1"/>
    </source>
</evidence>
<keyword evidence="1" id="KW-0863">Zinc-finger</keyword>
<dbReference type="InterPro" id="IPR043502">
    <property type="entry name" value="DNA/RNA_pol_sf"/>
</dbReference>
<evidence type="ECO:0000313" key="5">
    <source>
        <dbReference type="Proteomes" id="UP000499080"/>
    </source>
</evidence>
<keyword evidence="1" id="KW-0479">Metal-binding</keyword>
<dbReference type="PANTHER" id="PTHR31511">
    <property type="entry name" value="PROTEIN CBG23764"/>
    <property type="match status" value="1"/>
</dbReference>
<keyword evidence="1" id="KW-0862">Zinc</keyword>
<feature type="compositionally biased region" description="Polar residues" evidence="2">
    <location>
        <begin position="24"/>
        <end position="54"/>
    </location>
</feature>
<dbReference type="PANTHER" id="PTHR31511:SF12">
    <property type="entry name" value="RHO TERMINATION FACTOR N-TERMINAL DOMAIN-CONTAINING PROTEIN"/>
    <property type="match status" value="1"/>
</dbReference>
<dbReference type="PROSITE" id="PS00028">
    <property type="entry name" value="ZINC_FINGER_C2H2_1"/>
    <property type="match status" value="1"/>
</dbReference>
<organism evidence="4 5">
    <name type="scientific">Araneus ventricosus</name>
    <name type="common">Orbweaver spider</name>
    <name type="synonym">Epeira ventricosa</name>
    <dbReference type="NCBI Taxonomy" id="182803"/>
    <lineage>
        <taxon>Eukaryota</taxon>
        <taxon>Metazoa</taxon>
        <taxon>Ecdysozoa</taxon>
        <taxon>Arthropoda</taxon>
        <taxon>Chelicerata</taxon>
        <taxon>Arachnida</taxon>
        <taxon>Araneae</taxon>
        <taxon>Araneomorphae</taxon>
        <taxon>Entelegynae</taxon>
        <taxon>Araneoidea</taxon>
        <taxon>Araneidae</taxon>
        <taxon>Araneus</taxon>
    </lineage>
</organism>
<dbReference type="EMBL" id="BGPR01000344">
    <property type="protein sequence ID" value="GBM14483.1"/>
    <property type="molecule type" value="Genomic_DNA"/>
</dbReference>
<dbReference type="PROSITE" id="PS50157">
    <property type="entry name" value="ZINC_FINGER_C2H2_2"/>
    <property type="match status" value="1"/>
</dbReference>
<dbReference type="Proteomes" id="UP000499080">
    <property type="component" value="Unassembled WGS sequence"/>
</dbReference>
<evidence type="ECO:0000259" key="3">
    <source>
        <dbReference type="PROSITE" id="PS50157"/>
    </source>
</evidence>
<feature type="region of interest" description="Disordered" evidence="2">
    <location>
        <begin position="1"/>
        <end position="113"/>
    </location>
</feature>
<sequence length="388" mass="44093">MDSTNTPLQNPSSAAGFPGWGFISTDQLDSPSENVTTDPVFSCSSCSDTFTLRSSLKKHERLRHGNKKQRRDPSPQPGPSGLQPGADTRKRQRRDPSSQPGSSTLQSDGPQRRRRFRAALNTFEVEKIFPTPDVLQDLLLFLNSKEKEVTEILEQRAQEKRGKKLVASPTFESFQIITEDLVSVQRHKTSLFLNRPIYVGFSILDISKILMYDFHYNFIKKTYDNRAKLLFTDTDSLCYHIHTEDVYKDISEHAELFDTANYPPNHLLFNLQNNKVLGKMKDELSGDIASEFVGLKAKMYSLKTLHFEKQTAKGVPKSVLKSRVSHNDYKNCLLNVQGTRESFKTITSSHHVLKTVQQNKISLCPFDDKRYILDDGFSTLAVGHSDIK</sequence>
<dbReference type="GO" id="GO:0071897">
    <property type="term" value="P:DNA biosynthetic process"/>
    <property type="evidence" value="ECO:0007669"/>
    <property type="project" value="UniProtKB-ARBA"/>
</dbReference>
<feature type="domain" description="C2H2-type" evidence="3">
    <location>
        <begin position="41"/>
        <end position="69"/>
    </location>
</feature>
<feature type="compositionally biased region" description="Basic residues" evidence="2">
    <location>
        <begin position="55"/>
        <end position="70"/>
    </location>
</feature>
<keyword evidence="5" id="KW-1185">Reference proteome</keyword>
<dbReference type="InterPro" id="IPR013087">
    <property type="entry name" value="Znf_C2H2_type"/>
</dbReference>
<dbReference type="OrthoDB" id="6602337at2759"/>
<dbReference type="AlphaFoldDB" id="A0A4Y2DCI4"/>